<dbReference type="InterPro" id="IPR036013">
    <property type="entry name" value="Band_7/SPFH_dom_sf"/>
</dbReference>
<dbReference type="GO" id="GO:0008233">
    <property type="term" value="F:peptidase activity"/>
    <property type="evidence" value="ECO:0007669"/>
    <property type="project" value="UniProtKB-KW"/>
</dbReference>
<keyword evidence="4 7" id="KW-1133">Transmembrane helix</keyword>
<keyword evidence="10" id="KW-1185">Reference proteome</keyword>
<evidence type="ECO:0000256" key="2">
    <source>
        <dbReference type="ARBA" id="ARBA00007862"/>
    </source>
</evidence>
<dbReference type="Pfam" id="PF01145">
    <property type="entry name" value="Band_7"/>
    <property type="match status" value="1"/>
</dbReference>
<dbReference type="SUPFAM" id="SSF117892">
    <property type="entry name" value="Band 7/SPFH domain"/>
    <property type="match status" value="1"/>
</dbReference>
<dbReference type="SMART" id="SM00244">
    <property type="entry name" value="PHB"/>
    <property type="match status" value="1"/>
</dbReference>
<name>A0A521G1P2_9BACT</name>
<reference evidence="9" key="1">
    <citation type="submission" date="2017-07" db="EMBL/GenBank/DDBJ databases">
        <title>The cable genome - Insights into the physiology and evolution of filamentous bacteria capable of sulfide oxidation via long distance electron transfer.</title>
        <authorList>
            <person name="Thorup C."/>
            <person name="Bjerg J.T."/>
            <person name="Schreiber L."/>
            <person name="Nielsen L.P."/>
            <person name="Kjeldsen K.U."/>
            <person name="Boesen T."/>
            <person name="Boggild A."/>
            <person name="Meysman F."/>
            <person name="Geelhoed J."/>
            <person name="Schramm A."/>
        </authorList>
    </citation>
    <scope>NUCLEOTIDE SEQUENCE [LARGE SCALE GENOMIC DNA]</scope>
    <source>
        <strain evidence="9">GS</strain>
    </source>
</reference>
<comment type="subcellular location">
    <subcellularLocation>
        <location evidence="1">Membrane</location>
        <topology evidence="1">Single-pass membrane protein</topology>
    </subcellularLocation>
</comment>
<dbReference type="CDD" id="cd03405">
    <property type="entry name" value="SPFH_HflC"/>
    <property type="match status" value="1"/>
</dbReference>
<keyword evidence="9" id="KW-0645">Protease</keyword>
<sequence>MNQQIMEYLKKPQFLNGLYLLFAAVAVLMMLDGFYILPENKQAVITQFGAPVGEPVIKAGLKLKTPFLQRVRLFEKRILIWDGEPNQIPTNDKTFIYMDNTARWRIKDALRFLQAAGSEERAQTLLNDIINGAVRDMVNQNDLIEIIRSSDWNPQYVVETSSASDMTKKPKIGRDKISRLVLQQASKDALKYGIELIDVMFKRVNYIDSVRVKVYTRMISERKRIAAEKRSTGEGRKAEILGKVERELKEITSEAKRQATEIRGKADAEASRLYGETYSSDAEFYFFQKSLESYQSIIGSNTSLVLSPKADLFRYLESPAVRQ</sequence>
<evidence type="ECO:0000259" key="8">
    <source>
        <dbReference type="SMART" id="SM00244"/>
    </source>
</evidence>
<dbReference type="NCBIfam" id="TIGR01932">
    <property type="entry name" value="hflC"/>
    <property type="match status" value="1"/>
</dbReference>
<dbReference type="InterPro" id="IPR010200">
    <property type="entry name" value="HflC"/>
</dbReference>
<feature type="domain" description="Band 7" evidence="8">
    <location>
        <begin position="32"/>
        <end position="218"/>
    </location>
</feature>
<evidence type="ECO:0000256" key="7">
    <source>
        <dbReference type="SAM" id="Phobius"/>
    </source>
</evidence>
<evidence type="ECO:0000256" key="5">
    <source>
        <dbReference type="ARBA" id="ARBA00023136"/>
    </source>
</evidence>
<evidence type="ECO:0000256" key="4">
    <source>
        <dbReference type="ARBA" id="ARBA00022989"/>
    </source>
</evidence>
<evidence type="ECO:0000256" key="1">
    <source>
        <dbReference type="ARBA" id="ARBA00004167"/>
    </source>
</evidence>
<evidence type="ECO:0000313" key="9">
    <source>
        <dbReference type="EMBL" id="TAA74926.1"/>
    </source>
</evidence>
<dbReference type="Gene3D" id="3.30.479.30">
    <property type="entry name" value="Band 7 domain"/>
    <property type="match status" value="1"/>
</dbReference>
<organism evidence="9 10">
    <name type="scientific">Candidatus Electronema aureum</name>
    <dbReference type="NCBI Taxonomy" id="2005002"/>
    <lineage>
        <taxon>Bacteria</taxon>
        <taxon>Pseudomonadati</taxon>
        <taxon>Thermodesulfobacteriota</taxon>
        <taxon>Desulfobulbia</taxon>
        <taxon>Desulfobulbales</taxon>
        <taxon>Desulfobulbaceae</taxon>
        <taxon>Candidatus Electronema</taxon>
    </lineage>
</organism>
<comment type="caution">
    <text evidence="9">The sequence shown here is derived from an EMBL/GenBank/DDBJ whole genome shotgun (WGS) entry which is preliminary data.</text>
</comment>
<proteinExistence type="inferred from homology"/>
<dbReference type="AlphaFoldDB" id="A0A521G1P2"/>
<dbReference type="EMBL" id="NQJD01000014">
    <property type="protein sequence ID" value="TAA74926.1"/>
    <property type="molecule type" value="Genomic_DNA"/>
</dbReference>
<gene>
    <name evidence="9" type="ORF">CDV28_11411</name>
</gene>
<dbReference type="Proteomes" id="UP000316238">
    <property type="component" value="Unassembled WGS sequence"/>
</dbReference>
<comment type="similarity">
    <text evidence="2 6">Belongs to the band 7/mec-2 family. HflC subfamily.</text>
</comment>
<keyword evidence="9" id="KW-0378">Hydrolase</keyword>
<keyword evidence="3 7" id="KW-0812">Transmembrane</keyword>
<dbReference type="PANTHER" id="PTHR42911">
    <property type="entry name" value="MODULATOR OF FTSH PROTEASE HFLC"/>
    <property type="match status" value="1"/>
</dbReference>
<dbReference type="GO" id="GO:0006508">
    <property type="term" value="P:proteolysis"/>
    <property type="evidence" value="ECO:0007669"/>
    <property type="project" value="UniProtKB-KW"/>
</dbReference>
<dbReference type="GO" id="GO:0016020">
    <property type="term" value="C:membrane"/>
    <property type="evidence" value="ECO:0007669"/>
    <property type="project" value="UniProtKB-SubCell"/>
</dbReference>
<evidence type="ECO:0000256" key="6">
    <source>
        <dbReference type="PIRNR" id="PIRNR005651"/>
    </source>
</evidence>
<evidence type="ECO:0000313" key="10">
    <source>
        <dbReference type="Proteomes" id="UP000316238"/>
    </source>
</evidence>
<dbReference type="PIRSF" id="PIRSF005651">
    <property type="entry name" value="HflC"/>
    <property type="match status" value="1"/>
</dbReference>
<dbReference type="PANTHER" id="PTHR42911:SF1">
    <property type="entry name" value="MODULATOR OF FTSH PROTEASE HFLC"/>
    <property type="match status" value="1"/>
</dbReference>
<evidence type="ECO:0000256" key="3">
    <source>
        <dbReference type="ARBA" id="ARBA00022692"/>
    </source>
</evidence>
<protein>
    <recommendedName>
        <fullName evidence="6">Protein HflC</fullName>
    </recommendedName>
</protein>
<accession>A0A521G1P2</accession>
<feature type="transmembrane region" description="Helical" evidence="7">
    <location>
        <begin position="18"/>
        <end position="37"/>
    </location>
</feature>
<dbReference type="InterPro" id="IPR001107">
    <property type="entry name" value="Band_7"/>
</dbReference>
<comment type="function">
    <text evidence="6">HflC and HflK could regulate a protease.</text>
</comment>
<keyword evidence="5 7" id="KW-0472">Membrane</keyword>